<dbReference type="Gene3D" id="3.10.560.10">
    <property type="entry name" value="Outer membrane lipoprotein wza domain like"/>
    <property type="match status" value="1"/>
</dbReference>
<feature type="domain" description="Polysaccharide export protein N-terminal" evidence="15">
    <location>
        <begin position="4"/>
        <end position="60"/>
    </location>
</feature>
<dbReference type="GO" id="GO:0006811">
    <property type="term" value="P:monoatomic ion transport"/>
    <property type="evidence" value="ECO:0007669"/>
    <property type="project" value="UniProtKB-KW"/>
</dbReference>
<sequence length="461" mass="49066">MIVFQGPTSRSSTVRVDRAGTINIPDFPPISVLGRTLGQVRNEIESATRRVMIGTEAYVSLGGVRSIAVTVAGEVLRPGQYRMTALSDAISALGRAGGIRRSGSLRAVRIERGGRIIALDLYGLLGIGASSQVKLQDGDRIIVPALGPTFAVTGAVVRPGIYELRPGTSVSVEEALRIAGGELVPGGSSSSAQRARSSLGAFTTVPLRSGDAVQAGDAISVVPRYGQTRGFVELLGHTDAAGPRALSEAPTVGRLLVSLDALKTDTYTPLVILQRRDPQTTTPYLDAISLISVFSKSTDVSLRSEDRVILLSSTDISFLHSPAVRSVVLGPRQPQYRCTSLNRLARAAGDSEGERFAAVNRAFVPFVQKLAGEAPEKTTLSASRRKAAVDQLSSFDDQKTIAGRGDKKSGEGEEEVLEFSAQDLDPAVCPQIFERFPDILPFLIEQAVPVTGDVRRLAHIR</sequence>
<keyword evidence="7" id="KW-0732">Signal</keyword>
<dbReference type="Proteomes" id="UP000298714">
    <property type="component" value="Chromosome"/>
</dbReference>
<dbReference type="RefSeq" id="WP_222872925.1">
    <property type="nucleotide sequence ID" value="NZ_CP039704.1"/>
</dbReference>
<dbReference type="Pfam" id="PF02563">
    <property type="entry name" value="Poly_export"/>
    <property type="match status" value="1"/>
</dbReference>
<gene>
    <name evidence="18" type="ORF">E6W36_12760</name>
</gene>
<evidence type="ECO:0000259" key="17">
    <source>
        <dbReference type="Pfam" id="PF22461"/>
    </source>
</evidence>
<evidence type="ECO:0000259" key="16">
    <source>
        <dbReference type="Pfam" id="PF10531"/>
    </source>
</evidence>
<keyword evidence="10" id="KW-0626">Porin</keyword>
<dbReference type="GO" id="GO:0009279">
    <property type="term" value="C:cell outer membrane"/>
    <property type="evidence" value="ECO:0007669"/>
    <property type="project" value="UniProtKB-SubCell"/>
</dbReference>
<evidence type="ECO:0000256" key="1">
    <source>
        <dbReference type="ARBA" id="ARBA00004571"/>
    </source>
</evidence>
<keyword evidence="14" id="KW-0449">Lipoprotein</keyword>
<dbReference type="EMBL" id="CP039704">
    <property type="protein sequence ID" value="QCI80065.1"/>
    <property type="molecule type" value="Genomic_DNA"/>
</dbReference>
<dbReference type="PANTHER" id="PTHR33619:SF3">
    <property type="entry name" value="POLYSACCHARIDE EXPORT PROTEIN GFCE-RELATED"/>
    <property type="match status" value="1"/>
</dbReference>
<keyword evidence="9" id="KW-0406">Ion transport</keyword>
<evidence type="ECO:0000256" key="11">
    <source>
        <dbReference type="ARBA" id="ARBA00023136"/>
    </source>
</evidence>
<dbReference type="PANTHER" id="PTHR33619">
    <property type="entry name" value="POLYSACCHARIDE EXPORT PROTEIN GFCE-RELATED"/>
    <property type="match status" value="1"/>
</dbReference>
<protein>
    <submittedName>
        <fullName evidence="18">Polysaccharide export protein</fullName>
    </submittedName>
</protein>
<dbReference type="Pfam" id="PF10531">
    <property type="entry name" value="SLBB"/>
    <property type="match status" value="1"/>
</dbReference>
<evidence type="ECO:0000256" key="10">
    <source>
        <dbReference type="ARBA" id="ARBA00023114"/>
    </source>
</evidence>
<evidence type="ECO:0000256" key="8">
    <source>
        <dbReference type="ARBA" id="ARBA00023047"/>
    </source>
</evidence>
<keyword evidence="3" id="KW-0813">Transport</keyword>
<keyword evidence="4" id="KW-1134">Transmembrane beta strand</keyword>
<name>A0A4D7C7N8_9SPHN</name>
<evidence type="ECO:0000256" key="6">
    <source>
        <dbReference type="ARBA" id="ARBA00022692"/>
    </source>
</evidence>
<dbReference type="AlphaFoldDB" id="A0A4D7C7N8"/>
<organism evidence="18 19">
    <name type="scientific">Hankyongella ginsenosidimutans</name>
    <dbReference type="NCBI Taxonomy" id="1763828"/>
    <lineage>
        <taxon>Bacteria</taxon>
        <taxon>Pseudomonadati</taxon>
        <taxon>Pseudomonadota</taxon>
        <taxon>Alphaproteobacteria</taxon>
        <taxon>Sphingomonadales</taxon>
        <taxon>Sphingomonadaceae</taxon>
        <taxon>Hankyongella</taxon>
    </lineage>
</organism>
<evidence type="ECO:0000313" key="18">
    <source>
        <dbReference type="EMBL" id="QCI80065.1"/>
    </source>
</evidence>
<dbReference type="GO" id="GO:0015288">
    <property type="term" value="F:porin activity"/>
    <property type="evidence" value="ECO:0007669"/>
    <property type="project" value="UniProtKB-KW"/>
</dbReference>
<feature type="domain" description="Soluble ligand binding" evidence="16">
    <location>
        <begin position="150"/>
        <end position="182"/>
    </location>
</feature>
<evidence type="ECO:0000256" key="12">
    <source>
        <dbReference type="ARBA" id="ARBA00023139"/>
    </source>
</evidence>
<evidence type="ECO:0000256" key="2">
    <source>
        <dbReference type="ARBA" id="ARBA00009450"/>
    </source>
</evidence>
<dbReference type="InterPro" id="IPR019554">
    <property type="entry name" value="Soluble_ligand-bd"/>
</dbReference>
<dbReference type="InterPro" id="IPR049712">
    <property type="entry name" value="Poly_export"/>
</dbReference>
<dbReference type="GO" id="GO:0015159">
    <property type="term" value="F:polysaccharide transmembrane transporter activity"/>
    <property type="evidence" value="ECO:0007669"/>
    <property type="project" value="InterPro"/>
</dbReference>
<keyword evidence="8" id="KW-0625">Polysaccharide transport</keyword>
<evidence type="ECO:0000259" key="15">
    <source>
        <dbReference type="Pfam" id="PF02563"/>
    </source>
</evidence>
<evidence type="ECO:0000256" key="5">
    <source>
        <dbReference type="ARBA" id="ARBA00022597"/>
    </source>
</evidence>
<evidence type="ECO:0000256" key="14">
    <source>
        <dbReference type="ARBA" id="ARBA00023288"/>
    </source>
</evidence>
<evidence type="ECO:0000256" key="3">
    <source>
        <dbReference type="ARBA" id="ARBA00022448"/>
    </source>
</evidence>
<reference evidence="19" key="1">
    <citation type="submission" date="2019-04" db="EMBL/GenBank/DDBJ databases">
        <title>Complete genome sequence of Sphingomonas sp. W1-2-3.</title>
        <authorList>
            <person name="Im W.T."/>
        </authorList>
    </citation>
    <scope>NUCLEOTIDE SEQUENCE [LARGE SCALE GENOMIC DNA]</scope>
    <source>
        <strain evidence="19">W1-2-3</strain>
    </source>
</reference>
<dbReference type="InterPro" id="IPR054765">
    <property type="entry name" value="SLBB_dom"/>
</dbReference>
<proteinExistence type="inferred from homology"/>
<evidence type="ECO:0000256" key="7">
    <source>
        <dbReference type="ARBA" id="ARBA00022729"/>
    </source>
</evidence>
<evidence type="ECO:0000256" key="9">
    <source>
        <dbReference type="ARBA" id="ARBA00023065"/>
    </source>
</evidence>
<dbReference type="InterPro" id="IPR003715">
    <property type="entry name" value="Poly_export_N"/>
</dbReference>
<evidence type="ECO:0000313" key="19">
    <source>
        <dbReference type="Proteomes" id="UP000298714"/>
    </source>
</evidence>
<keyword evidence="11" id="KW-0472">Membrane</keyword>
<dbReference type="Pfam" id="PF22461">
    <property type="entry name" value="SLBB_2"/>
    <property type="match status" value="1"/>
</dbReference>
<accession>A0A4D7C7N8</accession>
<keyword evidence="19" id="KW-1185">Reference proteome</keyword>
<keyword evidence="6" id="KW-0812">Transmembrane</keyword>
<evidence type="ECO:0000256" key="4">
    <source>
        <dbReference type="ARBA" id="ARBA00022452"/>
    </source>
</evidence>
<evidence type="ECO:0000256" key="13">
    <source>
        <dbReference type="ARBA" id="ARBA00023237"/>
    </source>
</evidence>
<keyword evidence="12" id="KW-0564">Palmitate</keyword>
<dbReference type="KEGG" id="hgn:E6W36_12760"/>
<keyword evidence="13" id="KW-0998">Cell outer membrane</keyword>
<feature type="domain" description="SLBB" evidence="17">
    <location>
        <begin position="69"/>
        <end position="143"/>
    </location>
</feature>
<dbReference type="GO" id="GO:0046930">
    <property type="term" value="C:pore complex"/>
    <property type="evidence" value="ECO:0007669"/>
    <property type="project" value="UniProtKB-KW"/>
</dbReference>
<comment type="subcellular location">
    <subcellularLocation>
        <location evidence="1">Cell outer membrane</location>
        <topology evidence="1">Multi-pass membrane protein</topology>
    </subcellularLocation>
</comment>
<keyword evidence="5" id="KW-0762">Sugar transport</keyword>
<comment type="similarity">
    <text evidence="2">Belongs to the BexD/CtrA/VexA family.</text>
</comment>